<organism evidence="4 5">
    <name type="scientific">Gilvimarinus algae</name>
    <dbReference type="NCBI Taxonomy" id="3058037"/>
    <lineage>
        <taxon>Bacteria</taxon>
        <taxon>Pseudomonadati</taxon>
        <taxon>Pseudomonadota</taxon>
        <taxon>Gammaproteobacteria</taxon>
        <taxon>Cellvibrionales</taxon>
        <taxon>Cellvibrionaceae</taxon>
        <taxon>Gilvimarinus</taxon>
    </lineage>
</organism>
<feature type="domain" description="Sialate O-acetylesterase" evidence="3">
    <location>
        <begin position="106"/>
        <end position="226"/>
    </location>
</feature>
<feature type="domain" description="Sialate O-acetylesterase" evidence="3">
    <location>
        <begin position="415"/>
        <end position="532"/>
    </location>
</feature>
<sequence length="659" mass="71752">MKVSLPLLAGLLASLIFLPCAADVQPHRLISDGAVLQREQPLTLWGRADPGESIRLVLDDRELAEFKADATGRWYYEGDAYPAGGPHTLVIKADNRLAFNDIYFGDVWLAAGQSNMEMKMSNIKERYAEVLASADNPRIRHFQVPKNAVYDGPEQDLPGGEWLAATPDNALNFTAVGYFFARQIEKTQDVPVGIIMNAYGGSGAQAWMNPAALKAYPHYLAQAERNAEPGYVANAKAEDDAAAAPWYGALEQADKGLKARPSWSAADIDDSDWQAVTLPGQWTHSGLPDLSGVLWLRKTVNLPAEAAGQPAMLRLGRVVDADTVYVNGQQVGNTTYKYPQRRYPVPEGLLKAGANSIVVRAVTNGGGGGFVKDKPYRLEVGELSLALDGEWRARIGAAVDPAPSREFWDMGQPVGIYNAMLAPITPMPLKGVLWYQGESNADKADEYVTLLPAMIRQWRSEFGQPRLPFIFAQLPGFGEPVDEPVQSGWAEMRAAQSQSLSEPNTAMAVTIDLGEWNDIHPLNKKDVGERMALLALKQVYGESRLEAEAPAPYYLSVEGGEAFINVAHVARGLKARGGKPQGFAIAGADGEFVHASAQIVEDNVIRVWSGDIEQPVAVRYAWSDFPDEANVFNSAGLPLAPFELEVTPAATKDTPRQKR</sequence>
<dbReference type="PANTHER" id="PTHR22901:SF0">
    <property type="entry name" value="SIALATE O-ACETYLESTERASE"/>
    <property type="match status" value="1"/>
</dbReference>
<feature type="chain" id="PRO_5046352152" evidence="2">
    <location>
        <begin position="23"/>
        <end position="659"/>
    </location>
</feature>
<evidence type="ECO:0000256" key="2">
    <source>
        <dbReference type="SAM" id="SignalP"/>
    </source>
</evidence>
<dbReference type="RefSeq" id="WP_302711685.1">
    <property type="nucleotide sequence ID" value="NZ_JAULRT010000035.1"/>
</dbReference>
<evidence type="ECO:0000313" key="4">
    <source>
        <dbReference type="EMBL" id="MDO3381553.1"/>
    </source>
</evidence>
<keyword evidence="1" id="KW-0378">Hydrolase</keyword>
<evidence type="ECO:0000256" key="1">
    <source>
        <dbReference type="ARBA" id="ARBA00022801"/>
    </source>
</evidence>
<dbReference type="EMBL" id="JAULRT010000035">
    <property type="protein sequence ID" value="MDO3381553.1"/>
    <property type="molecule type" value="Genomic_DNA"/>
</dbReference>
<feature type="signal peptide" evidence="2">
    <location>
        <begin position="1"/>
        <end position="22"/>
    </location>
</feature>
<name>A0ABT8TEQ0_9GAMM</name>
<dbReference type="SUPFAM" id="SSF49785">
    <property type="entry name" value="Galactose-binding domain-like"/>
    <property type="match status" value="1"/>
</dbReference>
<dbReference type="InterPro" id="IPR036514">
    <property type="entry name" value="SGNH_hydro_sf"/>
</dbReference>
<comment type="caution">
    <text evidence="4">The sequence shown here is derived from an EMBL/GenBank/DDBJ whole genome shotgun (WGS) entry which is preliminary data.</text>
</comment>
<reference evidence="4" key="1">
    <citation type="submission" date="2023-07" db="EMBL/GenBank/DDBJ databases">
        <title>Gilvimarinus algae sp. nov., isolated from the surface of Kelp.</title>
        <authorList>
            <person name="Sun Y.Y."/>
            <person name="Gong Y."/>
            <person name="Du Z.J."/>
        </authorList>
    </citation>
    <scope>NUCLEOTIDE SEQUENCE</scope>
    <source>
        <strain evidence="4">SDUM040014</strain>
    </source>
</reference>
<dbReference type="Pfam" id="PF03629">
    <property type="entry name" value="SASA"/>
    <property type="match status" value="2"/>
</dbReference>
<dbReference type="Gene3D" id="3.40.50.1110">
    <property type="entry name" value="SGNH hydrolase"/>
    <property type="match status" value="1"/>
</dbReference>
<dbReference type="InterPro" id="IPR005181">
    <property type="entry name" value="SASA"/>
</dbReference>
<dbReference type="PANTHER" id="PTHR22901">
    <property type="entry name" value="SIALATE O-ACETYLESTERASE"/>
    <property type="match status" value="1"/>
</dbReference>
<accession>A0ABT8TEQ0</accession>
<dbReference type="Gene3D" id="2.60.120.260">
    <property type="entry name" value="Galactose-binding domain-like"/>
    <property type="match status" value="1"/>
</dbReference>
<protein>
    <submittedName>
        <fullName evidence="4">Sialate O-acetylesterase</fullName>
    </submittedName>
</protein>
<keyword evidence="5" id="KW-1185">Reference proteome</keyword>
<dbReference type="InterPro" id="IPR008979">
    <property type="entry name" value="Galactose-bd-like_sf"/>
</dbReference>
<dbReference type="InterPro" id="IPR039329">
    <property type="entry name" value="SIAE"/>
</dbReference>
<gene>
    <name evidence="4" type="ORF">QWI16_05160</name>
</gene>
<dbReference type="SUPFAM" id="SSF52266">
    <property type="entry name" value="SGNH hydrolase"/>
    <property type="match status" value="1"/>
</dbReference>
<dbReference type="Proteomes" id="UP001168380">
    <property type="component" value="Unassembled WGS sequence"/>
</dbReference>
<keyword evidence="2" id="KW-0732">Signal</keyword>
<evidence type="ECO:0000313" key="5">
    <source>
        <dbReference type="Proteomes" id="UP001168380"/>
    </source>
</evidence>
<evidence type="ECO:0000259" key="3">
    <source>
        <dbReference type="Pfam" id="PF03629"/>
    </source>
</evidence>
<proteinExistence type="predicted"/>